<dbReference type="EMBL" id="CABFOC020000045">
    <property type="protein sequence ID" value="CAH0053509.1"/>
    <property type="molecule type" value="Genomic_DNA"/>
</dbReference>
<keyword evidence="5 7" id="KW-0472">Membrane</keyword>
<evidence type="ECO:0000313" key="9">
    <source>
        <dbReference type="Proteomes" id="UP000775872"/>
    </source>
</evidence>
<dbReference type="GO" id="GO:0016020">
    <property type="term" value="C:membrane"/>
    <property type="evidence" value="ECO:0007669"/>
    <property type="project" value="UniProtKB-SubCell"/>
</dbReference>
<name>A0A9N9ZDA7_9HYPO</name>
<dbReference type="GO" id="GO:0022857">
    <property type="term" value="F:transmembrane transporter activity"/>
    <property type="evidence" value="ECO:0007669"/>
    <property type="project" value="InterPro"/>
</dbReference>
<feature type="transmembrane region" description="Helical" evidence="7">
    <location>
        <begin position="582"/>
        <end position="605"/>
    </location>
</feature>
<keyword evidence="4 7" id="KW-1133">Transmembrane helix</keyword>
<dbReference type="SUPFAM" id="SSF103473">
    <property type="entry name" value="MFS general substrate transporter"/>
    <property type="match status" value="2"/>
</dbReference>
<feature type="transmembrane region" description="Helical" evidence="7">
    <location>
        <begin position="398"/>
        <end position="416"/>
    </location>
</feature>
<feature type="transmembrane region" description="Helical" evidence="7">
    <location>
        <begin position="436"/>
        <end position="459"/>
    </location>
</feature>
<comment type="similarity">
    <text evidence="2">Belongs to the major facilitator superfamily. Proton-dependent oligopeptide transporter (POT/PTR) (TC 2.A.17) family.</text>
</comment>
<evidence type="ECO:0000256" key="4">
    <source>
        <dbReference type="ARBA" id="ARBA00022989"/>
    </source>
</evidence>
<evidence type="ECO:0000256" key="7">
    <source>
        <dbReference type="SAM" id="Phobius"/>
    </source>
</evidence>
<dbReference type="Proteomes" id="UP000775872">
    <property type="component" value="Unassembled WGS sequence"/>
</dbReference>
<accession>A0A9N9ZDA7</accession>
<dbReference type="InterPro" id="IPR036259">
    <property type="entry name" value="MFS_trans_sf"/>
</dbReference>
<feature type="transmembrane region" description="Helical" evidence="7">
    <location>
        <begin position="174"/>
        <end position="199"/>
    </location>
</feature>
<dbReference type="Gene3D" id="1.20.1250.20">
    <property type="entry name" value="MFS general substrate transporter like domains"/>
    <property type="match status" value="1"/>
</dbReference>
<gene>
    <name evidence="8" type="ORF">CSOL1703_00005382</name>
</gene>
<feature type="region of interest" description="Disordered" evidence="6">
    <location>
        <begin position="1"/>
        <end position="49"/>
    </location>
</feature>
<dbReference type="Pfam" id="PF00854">
    <property type="entry name" value="PTR2"/>
    <property type="match status" value="1"/>
</dbReference>
<evidence type="ECO:0000313" key="8">
    <source>
        <dbReference type="EMBL" id="CAH0053509.1"/>
    </source>
</evidence>
<feature type="transmembrane region" description="Helical" evidence="7">
    <location>
        <begin position="259"/>
        <end position="281"/>
    </location>
</feature>
<organism evidence="8 9">
    <name type="scientific">Clonostachys solani</name>
    <dbReference type="NCBI Taxonomy" id="160281"/>
    <lineage>
        <taxon>Eukaryota</taxon>
        <taxon>Fungi</taxon>
        <taxon>Dikarya</taxon>
        <taxon>Ascomycota</taxon>
        <taxon>Pezizomycotina</taxon>
        <taxon>Sordariomycetes</taxon>
        <taxon>Hypocreomycetidae</taxon>
        <taxon>Hypocreales</taxon>
        <taxon>Bionectriaceae</taxon>
        <taxon>Clonostachys</taxon>
    </lineage>
</organism>
<feature type="transmembrane region" description="Helical" evidence="7">
    <location>
        <begin position="293"/>
        <end position="313"/>
    </location>
</feature>
<protein>
    <submittedName>
        <fullName evidence="8">Uncharacterized protein</fullName>
    </submittedName>
</protein>
<dbReference type="AlphaFoldDB" id="A0A9N9ZDA7"/>
<evidence type="ECO:0000256" key="2">
    <source>
        <dbReference type="ARBA" id="ARBA00005982"/>
    </source>
</evidence>
<keyword evidence="3 7" id="KW-0812">Transmembrane</keyword>
<feature type="transmembrane region" description="Helical" evidence="7">
    <location>
        <begin position="146"/>
        <end position="168"/>
    </location>
</feature>
<proteinExistence type="inferred from homology"/>
<evidence type="ECO:0000256" key="6">
    <source>
        <dbReference type="SAM" id="MobiDB-lite"/>
    </source>
</evidence>
<reference evidence="8" key="1">
    <citation type="submission" date="2021-10" db="EMBL/GenBank/DDBJ databases">
        <authorList>
            <person name="Piombo E."/>
        </authorList>
    </citation>
    <scope>NUCLEOTIDE SEQUENCE</scope>
</reference>
<evidence type="ECO:0000256" key="3">
    <source>
        <dbReference type="ARBA" id="ARBA00022692"/>
    </source>
</evidence>
<comment type="caution">
    <text evidence="8">The sequence shown here is derived from an EMBL/GenBank/DDBJ whole genome shotgun (WGS) entry which is preliminary data.</text>
</comment>
<feature type="transmembrane region" description="Helical" evidence="7">
    <location>
        <begin position="471"/>
        <end position="493"/>
    </location>
</feature>
<evidence type="ECO:0000256" key="5">
    <source>
        <dbReference type="ARBA" id="ARBA00023136"/>
    </source>
</evidence>
<feature type="compositionally biased region" description="Basic and acidic residues" evidence="6">
    <location>
        <begin position="37"/>
        <end position="49"/>
    </location>
</feature>
<evidence type="ECO:0000256" key="1">
    <source>
        <dbReference type="ARBA" id="ARBA00004141"/>
    </source>
</evidence>
<dbReference type="PANTHER" id="PTHR11654">
    <property type="entry name" value="OLIGOPEPTIDE TRANSPORTER-RELATED"/>
    <property type="match status" value="1"/>
</dbReference>
<feature type="compositionally biased region" description="Polar residues" evidence="6">
    <location>
        <begin position="1"/>
        <end position="22"/>
    </location>
</feature>
<keyword evidence="9" id="KW-1185">Reference proteome</keyword>
<comment type="subcellular location">
    <subcellularLocation>
        <location evidence="1">Membrane</location>
        <topology evidence="1">Multi-pass membrane protein</topology>
    </subcellularLocation>
</comment>
<sequence length="629" mass="67636">MAGRMQNQAEDPTPTANTTTDISILEKSQGVSVEQKVGPESDTDTKRSATDDEVANLAQTADSLPLAVIIVIIIGGAERFAYYALSGPWQNYIQNPPGDYALPGALGLGQATATAINNAYRFLSFLTPLIVGVLSDTWLGRYKALLLSMIVYACGGLILLLTSLPIALDHGAGPAGLAVSMILIACGVGGVKATFPIFLGTQDTIASYSLGHLKLNLQLIPSPRRSIYENSATVDTQKRWSKNGDQQEFDHSINLHSVFLLYTVAYLQMIRVTNLSSLSIIPATFLESKFGFWPAYLLGFGALLISIAILCGLSSKLGSHIQTPKSVHDQEADLILGETVKVPKGTNIILTAGKVLGCATKSGFRLDNTKASYQASHYNRSVPWTDEFVDEIKVTLRTCRVLLSMAVFTLCMGQMLNNLVSQAGQMELHGVPNDMIQALSGIAVVLLGPVIQGVISFLAKRRILLGPIVRMAISFIFTAAGMGFAGGVQQLIYSAPPCYNAPLACAESMGGTIPNKINVWLQTPIHFILASGEILGYVAMDEVSYTNSPQGLKSVVQAFKQLSNCLGSILGLALSPVSRDPYLVVLYSSLAGVMVLITGIFWYYFGKHDRPKRAEESPLDTTEESEAKE</sequence>
<dbReference type="InterPro" id="IPR000109">
    <property type="entry name" value="POT_fam"/>
</dbReference>
<dbReference type="OrthoDB" id="8904098at2759"/>